<accession>A0A9N9ETV9</accession>
<evidence type="ECO:0000313" key="1">
    <source>
        <dbReference type="EMBL" id="CAG8691650.1"/>
    </source>
</evidence>
<evidence type="ECO:0000313" key="2">
    <source>
        <dbReference type="Proteomes" id="UP000789759"/>
    </source>
</evidence>
<feature type="non-terminal residue" evidence="1">
    <location>
        <position position="1"/>
    </location>
</feature>
<dbReference type="EMBL" id="CAJVQA010009966">
    <property type="protein sequence ID" value="CAG8691650.1"/>
    <property type="molecule type" value="Genomic_DNA"/>
</dbReference>
<dbReference type="Proteomes" id="UP000789759">
    <property type="component" value="Unassembled WGS sequence"/>
</dbReference>
<sequence length="41" mass="4643">NNIGKHSFGKIADLDQLPRQPIHALKVLFENNTLLVIKSFI</sequence>
<reference evidence="1" key="1">
    <citation type="submission" date="2021-06" db="EMBL/GenBank/DDBJ databases">
        <authorList>
            <person name="Kallberg Y."/>
            <person name="Tangrot J."/>
            <person name="Rosling A."/>
        </authorList>
    </citation>
    <scope>NUCLEOTIDE SEQUENCE</scope>
    <source>
        <strain evidence="1">FL966</strain>
    </source>
</reference>
<gene>
    <name evidence="1" type="ORF">CPELLU_LOCUS11331</name>
</gene>
<protein>
    <submittedName>
        <fullName evidence="1">23376_t:CDS:1</fullName>
    </submittedName>
</protein>
<dbReference type="AlphaFoldDB" id="A0A9N9ETV9"/>
<comment type="caution">
    <text evidence="1">The sequence shown here is derived from an EMBL/GenBank/DDBJ whole genome shotgun (WGS) entry which is preliminary data.</text>
</comment>
<name>A0A9N9ETV9_9GLOM</name>
<proteinExistence type="predicted"/>
<keyword evidence="2" id="KW-1185">Reference proteome</keyword>
<organism evidence="1 2">
    <name type="scientific">Cetraspora pellucida</name>
    <dbReference type="NCBI Taxonomy" id="1433469"/>
    <lineage>
        <taxon>Eukaryota</taxon>
        <taxon>Fungi</taxon>
        <taxon>Fungi incertae sedis</taxon>
        <taxon>Mucoromycota</taxon>
        <taxon>Glomeromycotina</taxon>
        <taxon>Glomeromycetes</taxon>
        <taxon>Diversisporales</taxon>
        <taxon>Gigasporaceae</taxon>
        <taxon>Cetraspora</taxon>
    </lineage>
</organism>